<name>A0ABN7S3U8_OIKDI</name>
<dbReference type="SUPFAM" id="SSF53474">
    <property type="entry name" value="alpha/beta-Hydrolases"/>
    <property type="match status" value="1"/>
</dbReference>
<dbReference type="Gene3D" id="3.40.50.1820">
    <property type="entry name" value="alpha/beta hydrolase"/>
    <property type="match status" value="1"/>
</dbReference>
<sequence>MLEQRAPGTIIHYADVFNGASSFQNLPKQHLAYTKEFLKLSEQYPDGINVVAFSQGGLIARCVLQSNQHNVHTPLNGQFGETDYLRKKYIKVNKFNLYKYLYRKRGQSLSIANYWRDPYHLDEYAAASEYLAVYNGETQ</sequence>
<proteinExistence type="predicted"/>
<evidence type="ECO:0000313" key="1">
    <source>
        <dbReference type="EMBL" id="CAG5088874.1"/>
    </source>
</evidence>
<dbReference type="InterPro" id="IPR029058">
    <property type="entry name" value="AB_hydrolase_fold"/>
</dbReference>
<organism evidence="1 2">
    <name type="scientific">Oikopleura dioica</name>
    <name type="common">Tunicate</name>
    <dbReference type="NCBI Taxonomy" id="34765"/>
    <lineage>
        <taxon>Eukaryota</taxon>
        <taxon>Metazoa</taxon>
        <taxon>Chordata</taxon>
        <taxon>Tunicata</taxon>
        <taxon>Appendicularia</taxon>
        <taxon>Copelata</taxon>
        <taxon>Oikopleuridae</taxon>
        <taxon>Oikopleura</taxon>
    </lineage>
</organism>
<protein>
    <submittedName>
        <fullName evidence="1">Oidioi.mRNA.OKI2018_I69.PAR.g11998.t1.cds</fullName>
    </submittedName>
</protein>
<gene>
    <name evidence="1" type="ORF">OKIOD_LOCUS3556</name>
</gene>
<dbReference type="Proteomes" id="UP001158576">
    <property type="component" value="Chromosome PAR"/>
</dbReference>
<keyword evidence="2" id="KW-1185">Reference proteome</keyword>
<reference evidence="1 2" key="1">
    <citation type="submission" date="2021-04" db="EMBL/GenBank/DDBJ databases">
        <authorList>
            <person name="Bliznina A."/>
        </authorList>
    </citation>
    <scope>NUCLEOTIDE SEQUENCE [LARGE SCALE GENOMIC DNA]</scope>
</reference>
<evidence type="ECO:0000313" key="2">
    <source>
        <dbReference type="Proteomes" id="UP001158576"/>
    </source>
</evidence>
<dbReference type="EMBL" id="OU015568">
    <property type="protein sequence ID" value="CAG5088874.1"/>
    <property type="molecule type" value="Genomic_DNA"/>
</dbReference>
<accession>A0ABN7S3U8</accession>
<dbReference type="Pfam" id="PF02089">
    <property type="entry name" value="Palm_thioest"/>
    <property type="match status" value="1"/>
</dbReference>